<reference evidence="2" key="1">
    <citation type="journal article" date="2023" name="Mol. Phylogenet. Evol.">
        <title>Genome-scale phylogeny and comparative genomics of the fungal order Sordariales.</title>
        <authorList>
            <person name="Hensen N."/>
            <person name="Bonometti L."/>
            <person name="Westerberg I."/>
            <person name="Brannstrom I.O."/>
            <person name="Guillou S."/>
            <person name="Cros-Aarteil S."/>
            <person name="Calhoun S."/>
            <person name="Haridas S."/>
            <person name="Kuo A."/>
            <person name="Mondo S."/>
            <person name="Pangilinan J."/>
            <person name="Riley R."/>
            <person name="LaButti K."/>
            <person name="Andreopoulos B."/>
            <person name="Lipzen A."/>
            <person name="Chen C."/>
            <person name="Yan M."/>
            <person name="Daum C."/>
            <person name="Ng V."/>
            <person name="Clum A."/>
            <person name="Steindorff A."/>
            <person name="Ohm R.A."/>
            <person name="Martin F."/>
            <person name="Silar P."/>
            <person name="Natvig D.O."/>
            <person name="Lalanne C."/>
            <person name="Gautier V."/>
            <person name="Ament-Velasquez S.L."/>
            <person name="Kruys A."/>
            <person name="Hutchinson M.I."/>
            <person name="Powell A.J."/>
            <person name="Barry K."/>
            <person name="Miller A.N."/>
            <person name="Grigoriev I.V."/>
            <person name="Debuchy R."/>
            <person name="Gladieux P."/>
            <person name="Hiltunen Thoren M."/>
            <person name="Johannesson H."/>
        </authorList>
    </citation>
    <scope>NUCLEOTIDE SEQUENCE</scope>
    <source>
        <strain evidence="2">CBS 990.96</strain>
    </source>
</reference>
<gene>
    <name evidence="2" type="ORF">QBC38DRAFT_442126</name>
</gene>
<dbReference type="Pfam" id="PF23388">
    <property type="entry name" value="DUF7099"/>
    <property type="match status" value="1"/>
</dbReference>
<keyword evidence="3" id="KW-1185">Reference proteome</keyword>
<evidence type="ECO:0000259" key="1">
    <source>
        <dbReference type="Pfam" id="PF23388"/>
    </source>
</evidence>
<evidence type="ECO:0000313" key="3">
    <source>
        <dbReference type="Proteomes" id="UP001301958"/>
    </source>
</evidence>
<evidence type="ECO:0000313" key="2">
    <source>
        <dbReference type="EMBL" id="KAK4229298.1"/>
    </source>
</evidence>
<feature type="domain" description="DUF7099" evidence="1">
    <location>
        <begin position="6"/>
        <end position="135"/>
    </location>
</feature>
<dbReference type="AlphaFoldDB" id="A0AAN7BUM7"/>
<proteinExistence type="predicted"/>
<organism evidence="2 3">
    <name type="scientific">Podospora fimiseda</name>
    <dbReference type="NCBI Taxonomy" id="252190"/>
    <lineage>
        <taxon>Eukaryota</taxon>
        <taxon>Fungi</taxon>
        <taxon>Dikarya</taxon>
        <taxon>Ascomycota</taxon>
        <taxon>Pezizomycotina</taxon>
        <taxon>Sordariomycetes</taxon>
        <taxon>Sordariomycetidae</taxon>
        <taxon>Sordariales</taxon>
        <taxon>Podosporaceae</taxon>
        <taxon>Podospora</taxon>
    </lineage>
</organism>
<protein>
    <recommendedName>
        <fullName evidence="1">DUF7099 domain-containing protein</fullName>
    </recommendedName>
</protein>
<dbReference type="EMBL" id="MU865310">
    <property type="protein sequence ID" value="KAK4229298.1"/>
    <property type="molecule type" value="Genomic_DNA"/>
</dbReference>
<dbReference type="InterPro" id="IPR055525">
    <property type="entry name" value="DUF7099"/>
</dbReference>
<accession>A0AAN7BUM7</accession>
<dbReference type="Proteomes" id="UP001301958">
    <property type="component" value="Unassembled WGS sequence"/>
</dbReference>
<name>A0AAN7BUM7_9PEZI</name>
<reference evidence="2" key="2">
    <citation type="submission" date="2023-05" db="EMBL/GenBank/DDBJ databases">
        <authorList>
            <consortium name="Lawrence Berkeley National Laboratory"/>
            <person name="Steindorff A."/>
            <person name="Hensen N."/>
            <person name="Bonometti L."/>
            <person name="Westerberg I."/>
            <person name="Brannstrom I.O."/>
            <person name="Guillou S."/>
            <person name="Cros-Aarteil S."/>
            <person name="Calhoun S."/>
            <person name="Haridas S."/>
            <person name="Kuo A."/>
            <person name="Mondo S."/>
            <person name="Pangilinan J."/>
            <person name="Riley R."/>
            <person name="Labutti K."/>
            <person name="Andreopoulos B."/>
            <person name="Lipzen A."/>
            <person name="Chen C."/>
            <person name="Yanf M."/>
            <person name="Daum C."/>
            <person name="Ng V."/>
            <person name="Clum A."/>
            <person name="Ohm R."/>
            <person name="Martin F."/>
            <person name="Silar P."/>
            <person name="Natvig D."/>
            <person name="Lalanne C."/>
            <person name="Gautier V."/>
            <person name="Ament-Velasquez S.L."/>
            <person name="Kruys A."/>
            <person name="Hutchinson M.I."/>
            <person name="Powell A.J."/>
            <person name="Barry K."/>
            <person name="Miller A.N."/>
            <person name="Grigoriev I.V."/>
            <person name="Debuchy R."/>
            <person name="Gladieux P."/>
            <person name="Thoren M.H."/>
            <person name="Johannesson H."/>
        </authorList>
    </citation>
    <scope>NUCLEOTIDE SEQUENCE</scope>
    <source>
        <strain evidence="2">CBS 990.96</strain>
    </source>
</reference>
<comment type="caution">
    <text evidence="2">The sequence shown here is derived from an EMBL/GenBank/DDBJ whole genome shotgun (WGS) entry which is preliminary data.</text>
</comment>
<sequence length="142" mass="15805">MFLSASAALFELGTHGEVNSMGETTWTESFVPVLKETHERHRRGIGTDAFRCRKVGSRIQIAMLSSDGGPVVMMDDKGHIGDLEPGWEPDEHEEGSREKLITETHSLHLYCATLLEGGQIIVAVAWANRSKVIEGVRFTRER</sequence>